<dbReference type="RefSeq" id="WP_140927637.1">
    <property type="nucleotide sequence ID" value="NZ_VFSU01000019.1"/>
</dbReference>
<organism evidence="2 3">
    <name type="scientific">Sandaracinobacter neustonicus</name>
    <dbReference type="NCBI Taxonomy" id="1715348"/>
    <lineage>
        <taxon>Bacteria</taxon>
        <taxon>Pseudomonadati</taxon>
        <taxon>Pseudomonadota</taxon>
        <taxon>Alphaproteobacteria</taxon>
        <taxon>Sphingomonadales</taxon>
        <taxon>Sphingosinicellaceae</taxon>
        <taxon>Sandaracinobacter</taxon>
    </lineage>
</organism>
<evidence type="ECO:0000313" key="3">
    <source>
        <dbReference type="Proteomes" id="UP000319897"/>
    </source>
</evidence>
<proteinExistence type="predicted"/>
<dbReference type="Pfam" id="PF18029">
    <property type="entry name" value="Glyoxalase_6"/>
    <property type="match status" value="1"/>
</dbReference>
<keyword evidence="3" id="KW-1185">Reference proteome</keyword>
<dbReference type="AlphaFoldDB" id="A0A501XNG5"/>
<dbReference type="Proteomes" id="UP000319897">
    <property type="component" value="Unassembled WGS sequence"/>
</dbReference>
<feature type="domain" description="Glyoxalase-like" evidence="1">
    <location>
        <begin position="8"/>
        <end position="142"/>
    </location>
</feature>
<dbReference type="Gene3D" id="3.10.180.10">
    <property type="entry name" value="2,3-Dihydroxybiphenyl 1,2-Dioxygenase, domain 1"/>
    <property type="match status" value="1"/>
</dbReference>
<dbReference type="InterPro" id="IPR041581">
    <property type="entry name" value="Glyoxalase_6"/>
</dbReference>
<sequence length="161" mass="17868">MTNTLIFVDLASDDPAAAGEFYAKVFGWENDARPQGIYHRMVPGGFFKHKDGSDSQIGNLHLGIFDAANARPHPDPAGVEPRGISTGGRKARVWVLISDDDSADRILSTAEELGATILWRNHYWKEFNGYNHAFADPWGNEILLWGKAGENPQIPADYTRE</sequence>
<protein>
    <submittedName>
        <fullName evidence="2">VOC family protein</fullName>
    </submittedName>
</protein>
<dbReference type="SUPFAM" id="SSF54593">
    <property type="entry name" value="Glyoxalase/Bleomycin resistance protein/Dihydroxybiphenyl dioxygenase"/>
    <property type="match status" value="1"/>
</dbReference>
<evidence type="ECO:0000313" key="2">
    <source>
        <dbReference type="EMBL" id="TPE62212.1"/>
    </source>
</evidence>
<accession>A0A501XNG5</accession>
<dbReference type="EMBL" id="VFSU01000019">
    <property type="protein sequence ID" value="TPE62212.1"/>
    <property type="molecule type" value="Genomic_DNA"/>
</dbReference>
<reference evidence="2 3" key="1">
    <citation type="submission" date="2019-06" db="EMBL/GenBank/DDBJ databases">
        <authorList>
            <person name="Lee I."/>
            <person name="Jang G.I."/>
            <person name="Hwang C.Y."/>
        </authorList>
    </citation>
    <scope>NUCLEOTIDE SEQUENCE [LARGE SCALE GENOMIC DNA]</scope>
    <source>
        <strain evidence="2 3">PAMC 28131</strain>
    </source>
</reference>
<dbReference type="OrthoDB" id="9793039at2"/>
<comment type="caution">
    <text evidence="2">The sequence shown here is derived from an EMBL/GenBank/DDBJ whole genome shotgun (WGS) entry which is preliminary data.</text>
</comment>
<name>A0A501XNG5_9SPHN</name>
<evidence type="ECO:0000259" key="1">
    <source>
        <dbReference type="Pfam" id="PF18029"/>
    </source>
</evidence>
<gene>
    <name evidence="2" type="ORF">FJQ54_06680</name>
</gene>
<dbReference type="InterPro" id="IPR029068">
    <property type="entry name" value="Glyas_Bleomycin-R_OHBP_Dase"/>
</dbReference>